<evidence type="ECO:0000313" key="2">
    <source>
        <dbReference type="EMBL" id="ROW02679.1"/>
    </source>
</evidence>
<dbReference type="EMBL" id="LJZO01000004">
    <property type="protein sequence ID" value="ROW02679.1"/>
    <property type="molecule type" value="Genomic_DNA"/>
</dbReference>
<dbReference type="Proteomes" id="UP000284375">
    <property type="component" value="Unassembled WGS sequence"/>
</dbReference>
<feature type="region of interest" description="Disordered" evidence="1">
    <location>
        <begin position="181"/>
        <end position="216"/>
    </location>
</feature>
<sequence length="519" mass="57861">MVSVYIPSVPGAQFWINYVVEKAPTPPCHLFFKLHMNGRHITSWGSNPRVKNKGQVEKALYEPSDRWDHKDNGIVMKHNGIEARYFYFVVGQQETSVAEDGGLIEVQVFRAMGRKRRAAKLDHAPSGGLLDNPQDVTFFDFHLIDPKDAPFASFRFHYRSWENLRQLNFIPRDESIVSGSFSTNTVTPDLDLTANTDNAPQEEGPNAPTAVHLDPDESVFDDSACEEQLGSADGNSKPRRNSMFILRAPAQLRPRSETSHKLPQPSKTLRDGVPHGVPDSYLQRPLPDRPLPELPISRPGSSGVSRSRKSSSASAAPSVTPSLRSYVRDDSFMDESVEYGQAQKVCICKRHTGASPDQVRVLQDSNDTSISDYEVSPLAEDDSKKRNSLLLPPGNYLASTGSMPENNIARLEENHDSPADGTSISAVSEKKNVLGSHNELGIDFSRFPHLQLSESDWTRRTPSPTAPRGIFSPKRLWNTLRRNKSRSPLRDVHGGVMARNQSTPDLVGQQRNERHGNWI</sequence>
<reference evidence="2 3" key="1">
    <citation type="submission" date="2015-09" db="EMBL/GenBank/DDBJ databases">
        <title>Host preference determinants of Valsa canker pathogens revealed by comparative genomics.</title>
        <authorList>
            <person name="Yin Z."/>
            <person name="Huang L."/>
        </authorList>
    </citation>
    <scope>NUCLEOTIDE SEQUENCE [LARGE SCALE GENOMIC DNA]</scope>
    <source>
        <strain evidence="2 3">YSFL</strain>
    </source>
</reference>
<proteinExistence type="predicted"/>
<organism evidence="2 3">
    <name type="scientific">Cytospora chrysosperma</name>
    <name type="common">Cytospora canker fungus</name>
    <name type="synonym">Sphaeria chrysosperma</name>
    <dbReference type="NCBI Taxonomy" id="252740"/>
    <lineage>
        <taxon>Eukaryota</taxon>
        <taxon>Fungi</taxon>
        <taxon>Dikarya</taxon>
        <taxon>Ascomycota</taxon>
        <taxon>Pezizomycotina</taxon>
        <taxon>Sordariomycetes</taxon>
        <taxon>Sordariomycetidae</taxon>
        <taxon>Diaporthales</taxon>
        <taxon>Cytosporaceae</taxon>
        <taxon>Cytospora</taxon>
    </lineage>
</organism>
<dbReference type="STRING" id="252740.A0A423WH23"/>
<feature type="compositionally biased region" description="Polar residues" evidence="1">
    <location>
        <begin position="181"/>
        <end position="199"/>
    </location>
</feature>
<feature type="region of interest" description="Disordered" evidence="1">
    <location>
        <begin position="483"/>
        <end position="502"/>
    </location>
</feature>
<feature type="compositionally biased region" description="Low complexity" evidence="1">
    <location>
        <begin position="294"/>
        <end position="321"/>
    </location>
</feature>
<accession>A0A423WH23</accession>
<evidence type="ECO:0000313" key="3">
    <source>
        <dbReference type="Proteomes" id="UP000284375"/>
    </source>
</evidence>
<dbReference type="OrthoDB" id="436496at2759"/>
<protein>
    <submittedName>
        <fullName evidence="2">Uncharacterized protein</fullName>
    </submittedName>
</protein>
<evidence type="ECO:0000256" key="1">
    <source>
        <dbReference type="SAM" id="MobiDB-lite"/>
    </source>
</evidence>
<comment type="caution">
    <text evidence="2">The sequence shown here is derived from an EMBL/GenBank/DDBJ whole genome shotgun (WGS) entry which is preliminary data.</text>
</comment>
<keyword evidence="3" id="KW-1185">Reference proteome</keyword>
<name>A0A423WH23_CYTCH</name>
<gene>
    <name evidence="2" type="ORF">VSDG_01643</name>
</gene>
<dbReference type="AlphaFoldDB" id="A0A423WH23"/>
<feature type="region of interest" description="Disordered" evidence="1">
    <location>
        <begin position="248"/>
        <end position="321"/>
    </location>
</feature>
<feature type="region of interest" description="Disordered" evidence="1">
    <location>
        <begin position="372"/>
        <end position="401"/>
    </location>
</feature>